<evidence type="ECO:0000313" key="8">
    <source>
        <dbReference type="EnsemblPlants" id="KQK10742"/>
    </source>
</evidence>
<dbReference type="RefSeq" id="XP_003564677.1">
    <property type="nucleotide sequence ID" value="XM_003564629.4"/>
</dbReference>
<dbReference type="HOGENOM" id="CLU_011226_18_1_1"/>
<dbReference type="Pfam" id="PF02798">
    <property type="entry name" value="GST_N"/>
    <property type="match status" value="1"/>
</dbReference>
<dbReference type="CDD" id="cd03185">
    <property type="entry name" value="GST_C_Tau"/>
    <property type="match status" value="1"/>
</dbReference>
<dbReference type="Gene3D" id="1.20.1050.10">
    <property type="match status" value="1"/>
</dbReference>
<dbReference type="InterPro" id="IPR004045">
    <property type="entry name" value="Glutathione_S-Trfase_N"/>
</dbReference>
<evidence type="ECO:0000256" key="3">
    <source>
        <dbReference type="ARBA" id="ARBA00047960"/>
    </source>
</evidence>
<dbReference type="SUPFAM" id="SSF47616">
    <property type="entry name" value="GST C-terminal domain-like"/>
    <property type="match status" value="1"/>
</dbReference>
<proteinExistence type="inferred from homology"/>
<dbReference type="Gramene" id="KQK10742">
    <property type="protein sequence ID" value="KQK10742"/>
    <property type="gene ID" value="BRADI_2g55892v3"/>
</dbReference>
<dbReference type="FunFam" id="3.40.30.10:FF:000355">
    <property type="entry name" value="Glutathione S-transferase U10"/>
    <property type="match status" value="1"/>
</dbReference>
<dbReference type="InterPro" id="IPR045074">
    <property type="entry name" value="GST_C_Tau"/>
</dbReference>
<dbReference type="KEGG" id="bdi:100844756"/>
<dbReference type="Gene3D" id="3.40.30.10">
    <property type="entry name" value="Glutaredoxin"/>
    <property type="match status" value="1"/>
</dbReference>
<dbReference type="InterPro" id="IPR036249">
    <property type="entry name" value="Thioredoxin-like_sf"/>
</dbReference>
<dbReference type="SFLD" id="SFLDG01152">
    <property type="entry name" value="Main.3:_Omega-_and_Tau-like"/>
    <property type="match status" value="1"/>
</dbReference>
<name>I1HTP4_BRADI</name>
<keyword evidence="9" id="KW-1185">Reference proteome</keyword>
<keyword evidence="2" id="KW-0808">Transferase</keyword>
<gene>
    <name evidence="8" type="primary">LOC100844756</name>
    <name evidence="7" type="ORF">BRADI_2g55892v3</name>
</gene>
<dbReference type="SFLD" id="SFLDS00019">
    <property type="entry name" value="Glutathione_Transferase_(cytos"/>
    <property type="match status" value="1"/>
</dbReference>
<dbReference type="GeneID" id="100844756"/>
<evidence type="ECO:0000313" key="9">
    <source>
        <dbReference type="Proteomes" id="UP000008810"/>
    </source>
</evidence>
<protein>
    <recommendedName>
        <fullName evidence="1">glutathione transferase</fullName>
        <ecNumber evidence="1">2.5.1.18</ecNumber>
    </recommendedName>
</protein>
<dbReference type="SUPFAM" id="SSF52833">
    <property type="entry name" value="Thioredoxin-like"/>
    <property type="match status" value="1"/>
</dbReference>
<evidence type="ECO:0000256" key="4">
    <source>
        <dbReference type="RuleBase" id="RU003494"/>
    </source>
</evidence>
<dbReference type="eggNOG" id="KOG0406">
    <property type="taxonomic scope" value="Eukaryota"/>
</dbReference>
<comment type="similarity">
    <text evidence="4">Belongs to the GST superfamily.</text>
</comment>
<evidence type="ECO:0000259" key="6">
    <source>
        <dbReference type="PROSITE" id="PS50405"/>
    </source>
</evidence>
<evidence type="ECO:0000256" key="1">
    <source>
        <dbReference type="ARBA" id="ARBA00012452"/>
    </source>
</evidence>
<dbReference type="PROSITE" id="PS50405">
    <property type="entry name" value="GST_CTER"/>
    <property type="match status" value="1"/>
</dbReference>
<dbReference type="AlphaFoldDB" id="I1HTP4"/>
<dbReference type="OrthoDB" id="4951845at2759"/>
<dbReference type="Pfam" id="PF00043">
    <property type="entry name" value="GST_C"/>
    <property type="match status" value="1"/>
</dbReference>
<reference evidence="7 8" key="1">
    <citation type="journal article" date="2010" name="Nature">
        <title>Genome sequencing and analysis of the model grass Brachypodium distachyon.</title>
        <authorList>
            <consortium name="International Brachypodium Initiative"/>
        </authorList>
    </citation>
    <scope>NUCLEOTIDE SEQUENCE [LARGE SCALE GENOMIC DNA]</scope>
    <source>
        <strain evidence="7 8">Bd21</strain>
    </source>
</reference>
<sequence length="234" mass="26422">MDHGGEYAPDEKVELLGTWSSPYVFKVIWALTMKGVEYEYVEEDLRNKSGALLSLNPLHKKVPVLVYRGKPVAESDVIVEFIDEAWKDRGGGGRILPEDPYERAMARSWVIFARDVLSPPIWKWFTAPGEEEQEGAREAAVAQLLVLEEELGRKEFFAGDCVGLVDLSLGALAYVIPIYEEITGTRIVTEERLPCLSAWMGRFLSSPPAKDHLPPLEKLKLRYRAMREAFLKIG</sequence>
<dbReference type="SFLD" id="SFLDG00358">
    <property type="entry name" value="Main_(cytGST)"/>
    <property type="match status" value="1"/>
</dbReference>
<dbReference type="EnsemblPlants" id="KQK10742">
    <property type="protein sequence ID" value="KQK10742"/>
    <property type="gene ID" value="BRADI_2g55892v3"/>
</dbReference>
<dbReference type="InterPro" id="IPR010987">
    <property type="entry name" value="Glutathione-S-Trfase_C-like"/>
</dbReference>
<feature type="domain" description="GST C-terminal" evidence="6">
    <location>
        <begin position="99"/>
        <end position="229"/>
    </location>
</feature>
<dbReference type="InterPro" id="IPR045073">
    <property type="entry name" value="Omega/Tau-like"/>
</dbReference>
<dbReference type="ExpressionAtlas" id="I1HTP4">
    <property type="expression patterns" value="baseline and differential"/>
</dbReference>
<dbReference type="PANTHER" id="PTHR11260:SF676">
    <property type="entry name" value="GLUTATHIONE S-TRANSFERASE U8"/>
    <property type="match status" value="1"/>
</dbReference>
<dbReference type="GO" id="GO:0005737">
    <property type="term" value="C:cytoplasm"/>
    <property type="evidence" value="ECO:0000318"/>
    <property type="project" value="GO_Central"/>
</dbReference>
<dbReference type="OMA" id="MWALSIK"/>
<dbReference type="EC" id="2.5.1.18" evidence="1"/>
<dbReference type="InterPro" id="IPR040079">
    <property type="entry name" value="Glutathione_S-Trfase"/>
</dbReference>
<dbReference type="EMBL" id="CM000881">
    <property type="protein sequence ID" value="KQK10742.1"/>
    <property type="molecule type" value="Genomic_DNA"/>
</dbReference>
<reference evidence="8" key="3">
    <citation type="submission" date="2018-08" db="UniProtKB">
        <authorList>
            <consortium name="EnsemblPlants"/>
        </authorList>
    </citation>
    <scope>IDENTIFICATION</scope>
    <source>
        <strain evidence="8">cv. Bd21</strain>
    </source>
</reference>
<comment type="catalytic activity">
    <reaction evidence="3">
        <text>RX + glutathione = an S-substituted glutathione + a halide anion + H(+)</text>
        <dbReference type="Rhea" id="RHEA:16437"/>
        <dbReference type="ChEBI" id="CHEBI:15378"/>
        <dbReference type="ChEBI" id="CHEBI:16042"/>
        <dbReference type="ChEBI" id="CHEBI:17792"/>
        <dbReference type="ChEBI" id="CHEBI:57925"/>
        <dbReference type="ChEBI" id="CHEBI:90779"/>
        <dbReference type="EC" id="2.5.1.18"/>
    </reaction>
</comment>
<evidence type="ECO:0000256" key="2">
    <source>
        <dbReference type="ARBA" id="ARBA00022679"/>
    </source>
</evidence>
<dbReference type="GO" id="GO:0004364">
    <property type="term" value="F:glutathione transferase activity"/>
    <property type="evidence" value="ECO:0000318"/>
    <property type="project" value="GO_Central"/>
</dbReference>
<dbReference type="FunFam" id="1.20.1050.10:FF:000012">
    <property type="entry name" value="Tau class glutathione S-transferase"/>
    <property type="match status" value="1"/>
</dbReference>
<organism evidence="8">
    <name type="scientific">Brachypodium distachyon</name>
    <name type="common">Purple false brome</name>
    <name type="synonym">Trachynia distachya</name>
    <dbReference type="NCBI Taxonomy" id="15368"/>
    <lineage>
        <taxon>Eukaryota</taxon>
        <taxon>Viridiplantae</taxon>
        <taxon>Streptophyta</taxon>
        <taxon>Embryophyta</taxon>
        <taxon>Tracheophyta</taxon>
        <taxon>Spermatophyta</taxon>
        <taxon>Magnoliopsida</taxon>
        <taxon>Liliopsida</taxon>
        <taxon>Poales</taxon>
        <taxon>Poaceae</taxon>
        <taxon>BOP clade</taxon>
        <taxon>Pooideae</taxon>
        <taxon>Stipodae</taxon>
        <taxon>Brachypodieae</taxon>
        <taxon>Brachypodium</taxon>
    </lineage>
</organism>
<dbReference type="GO" id="GO:0006749">
    <property type="term" value="P:glutathione metabolic process"/>
    <property type="evidence" value="ECO:0000318"/>
    <property type="project" value="GO_Central"/>
</dbReference>
<dbReference type="FunCoup" id="I1HTP4">
    <property type="interactions" value="8"/>
</dbReference>
<accession>I1HTP4</accession>
<dbReference type="InterPro" id="IPR036282">
    <property type="entry name" value="Glutathione-S-Trfase_C_sf"/>
</dbReference>
<evidence type="ECO:0000259" key="5">
    <source>
        <dbReference type="PROSITE" id="PS50404"/>
    </source>
</evidence>
<dbReference type="PANTHER" id="PTHR11260">
    <property type="entry name" value="GLUTATHIONE S-TRANSFERASE, GST, SUPERFAMILY, GST DOMAIN CONTAINING"/>
    <property type="match status" value="1"/>
</dbReference>
<reference evidence="7" key="2">
    <citation type="submission" date="2017-06" db="EMBL/GenBank/DDBJ databases">
        <title>WGS assembly of Brachypodium distachyon.</title>
        <authorList>
            <consortium name="The International Brachypodium Initiative"/>
            <person name="Lucas S."/>
            <person name="Harmon-Smith M."/>
            <person name="Lail K."/>
            <person name="Tice H."/>
            <person name="Grimwood J."/>
            <person name="Bruce D."/>
            <person name="Barry K."/>
            <person name="Shu S."/>
            <person name="Lindquist E."/>
            <person name="Wang M."/>
            <person name="Pitluck S."/>
            <person name="Vogel J.P."/>
            <person name="Garvin D.F."/>
            <person name="Mockler T.C."/>
            <person name="Schmutz J."/>
            <person name="Rokhsar D."/>
            <person name="Bevan M.W."/>
        </authorList>
    </citation>
    <scope>NUCLEOTIDE SEQUENCE</scope>
    <source>
        <strain evidence="7">Bd21</strain>
    </source>
</reference>
<evidence type="ECO:0000313" key="7">
    <source>
        <dbReference type="EMBL" id="KQK10742.1"/>
    </source>
</evidence>
<dbReference type="STRING" id="15368.I1HTP4"/>
<dbReference type="Proteomes" id="UP000008810">
    <property type="component" value="Chromosome 2"/>
</dbReference>
<dbReference type="CDD" id="cd03058">
    <property type="entry name" value="GST_N_Tau"/>
    <property type="match status" value="1"/>
</dbReference>
<feature type="domain" description="GST N-terminal" evidence="5">
    <location>
        <begin position="11"/>
        <end position="90"/>
    </location>
</feature>
<dbReference type="PROSITE" id="PS50404">
    <property type="entry name" value="GST_NTER"/>
    <property type="match status" value="1"/>
</dbReference>
<dbReference type="InterPro" id="IPR004046">
    <property type="entry name" value="GST_C"/>
</dbReference>